<name>A0ACD3BE98_9AGAR</name>
<gene>
    <name evidence="1" type="ORF">BDN72DRAFT_891353</name>
</gene>
<accession>A0ACD3BE98</accession>
<dbReference type="EMBL" id="ML208260">
    <property type="protein sequence ID" value="TFK76271.1"/>
    <property type="molecule type" value="Genomic_DNA"/>
</dbReference>
<organism evidence="1 2">
    <name type="scientific">Pluteus cervinus</name>
    <dbReference type="NCBI Taxonomy" id="181527"/>
    <lineage>
        <taxon>Eukaryota</taxon>
        <taxon>Fungi</taxon>
        <taxon>Dikarya</taxon>
        <taxon>Basidiomycota</taxon>
        <taxon>Agaricomycotina</taxon>
        <taxon>Agaricomycetes</taxon>
        <taxon>Agaricomycetidae</taxon>
        <taxon>Agaricales</taxon>
        <taxon>Pluteineae</taxon>
        <taxon>Pluteaceae</taxon>
        <taxon>Pluteus</taxon>
    </lineage>
</organism>
<dbReference type="Proteomes" id="UP000308600">
    <property type="component" value="Unassembled WGS sequence"/>
</dbReference>
<reference evidence="1 2" key="1">
    <citation type="journal article" date="2019" name="Nat. Ecol. Evol.">
        <title>Megaphylogeny resolves global patterns of mushroom evolution.</title>
        <authorList>
            <person name="Varga T."/>
            <person name="Krizsan K."/>
            <person name="Foldi C."/>
            <person name="Dima B."/>
            <person name="Sanchez-Garcia M."/>
            <person name="Sanchez-Ramirez S."/>
            <person name="Szollosi G.J."/>
            <person name="Szarkandi J.G."/>
            <person name="Papp V."/>
            <person name="Albert L."/>
            <person name="Andreopoulos W."/>
            <person name="Angelini C."/>
            <person name="Antonin V."/>
            <person name="Barry K.W."/>
            <person name="Bougher N.L."/>
            <person name="Buchanan P."/>
            <person name="Buyck B."/>
            <person name="Bense V."/>
            <person name="Catcheside P."/>
            <person name="Chovatia M."/>
            <person name="Cooper J."/>
            <person name="Damon W."/>
            <person name="Desjardin D."/>
            <person name="Finy P."/>
            <person name="Geml J."/>
            <person name="Haridas S."/>
            <person name="Hughes K."/>
            <person name="Justo A."/>
            <person name="Karasinski D."/>
            <person name="Kautmanova I."/>
            <person name="Kiss B."/>
            <person name="Kocsube S."/>
            <person name="Kotiranta H."/>
            <person name="LaButti K.M."/>
            <person name="Lechner B.E."/>
            <person name="Liimatainen K."/>
            <person name="Lipzen A."/>
            <person name="Lukacs Z."/>
            <person name="Mihaltcheva S."/>
            <person name="Morgado L.N."/>
            <person name="Niskanen T."/>
            <person name="Noordeloos M.E."/>
            <person name="Ohm R.A."/>
            <person name="Ortiz-Santana B."/>
            <person name="Ovrebo C."/>
            <person name="Racz N."/>
            <person name="Riley R."/>
            <person name="Savchenko A."/>
            <person name="Shiryaev A."/>
            <person name="Soop K."/>
            <person name="Spirin V."/>
            <person name="Szebenyi C."/>
            <person name="Tomsovsky M."/>
            <person name="Tulloss R.E."/>
            <person name="Uehling J."/>
            <person name="Grigoriev I.V."/>
            <person name="Vagvolgyi C."/>
            <person name="Papp T."/>
            <person name="Martin F.M."/>
            <person name="Miettinen O."/>
            <person name="Hibbett D.S."/>
            <person name="Nagy L.G."/>
        </authorList>
    </citation>
    <scope>NUCLEOTIDE SEQUENCE [LARGE SCALE GENOMIC DNA]</scope>
    <source>
        <strain evidence="1 2">NL-1719</strain>
    </source>
</reference>
<sequence>MPSTTLQSRISAFESIAQASSLSQTSPTRASSRLPPKSPHNNAQLQSPISPTIVALLPPKLPFSPPKSMPMSPSPPDLGRKTSLIDLKDWVVDVAASNLSPNGYAMGHNGSSEYTPTPTQRSFDASEGPSNTPLINLESPPKPKPKPKPKALSALPLNAKIPPLPPRKPSYTSLQSASSSPISIHRNGSTNGSLASPRSDTLTVEHTYPPLRLDREGRPGHAPASSISSFHSVSLSSDTGSSTPGSLSNFVATFPVDHDRDSSFGNGSEGDSISLDESYENVSTPSMTSPSNDQMDILDWQRTVSTRNVVPPKLPQRPSSSSKTPQLPSRPQPLPGSSRSIPSSPNIRPALSTASSSSTLSSMARRPPPPPPPASRSSNRSSIQSTITSFSLTSSSTTSYRTLSVRTKRPTPVPPAARARFEALFNANVIRRRKADKQRDSEKPPLLSPSEARRTRQAAGWRGLSVDLITGGDSPVLVNKEDAQPNETMDEEVGLEERLEGKYVKQIWSKSGLTKAQLKEIWAECDTNNQGCLDRNAFVRGMWRIDEDLRRSQMQAIKSASTLSLGSSRGRSYPVSPTPPKPRAILT</sequence>
<proteinExistence type="predicted"/>
<keyword evidence="2" id="KW-1185">Reference proteome</keyword>
<protein>
    <submittedName>
        <fullName evidence="1">Uncharacterized protein</fullName>
    </submittedName>
</protein>
<evidence type="ECO:0000313" key="1">
    <source>
        <dbReference type="EMBL" id="TFK76271.1"/>
    </source>
</evidence>
<evidence type="ECO:0000313" key="2">
    <source>
        <dbReference type="Proteomes" id="UP000308600"/>
    </source>
</evidence>